<dbReference type="InterPro" id="IPR051267">
    <property type="entry name" value="STEAP_metalloreductase"/>
</dbReference>
<proteinExistence type="predicted"/>
<comment type="caution">
    <text evidence="3">The sequence shown here is derived from an EMBL/GenBank/DDBJ whole genome shotgun (WGS) entry which is preliminary data.</text>
</comment>
<accession>A0A370WS14</accession>
<evidence type="ECO:0000313" key="4">
    <source>
        <dbReference type="Proteomes" id="UP000254258"/>
    </source>
</evidence>
<dbReference type="OrthoDB" id="1523398at2"/>
<dbReference type="Proteomes" id="UP000254258">
    <property type="component" value="Unassembled WGS sequence"/>
</dbReference>
<dbReference type="Gene3D" id="3.40.50.720">
    <property type="entry name" value="NAD(P)-binding Rossmann-like Domain"/>
    <property type="match status" value="1"/>
</dbReference>
<evidence type="ECO:0000256" key="1">
    <source>
        <dbReference type="ARBA" id="ARBA00023002"/>
    </source>
</evidence>
<name>A0A370WS14_9GAMM</name>
<dbReference type="InterPro" id="IPR036291">
    <property type="entry name" value="NAD(P)-bd_dom_sf"/>
</dbReference>
<keyword evidence="1" id="KW-0560">Oxidoreductase</keyword>
<evidence type="ECO:0000259" key="2">
    <source>
        <dbReference type="Pfam" id="PF03807"/>
    </source>
</evidence>
<gene>
    <name evidence="3" type="ORF">DWU98_20435</name>
</gene>
<dbReference type="EMBL" id="QRBE01000020">
    <property type="protein sequence ID" value="RDS78891.1"/>
    <property type="molecule type" value="Genomic_DNA"/>
</dbReference>
<feature type="domain" description="Pyrroline-5-carboxylate reductase catalytic N-terminal" evidence="2">
    <location>
        <begin position="3"/>
        <end position="91"/>
    </location>
</feature>
<sequence>MSYAIIGFGAIGQALARMFARKGIEVAVASRHPPEALAPQATAIGPTIVPKTLKDALEADIVLLAVPYWQHQEVAKTRASWKGKIVIDVTNTLDDLGALPSSSVIARALPGAQLVKAFNHLPARVLAEDPAVNGGRRVVFLSSDDESPIATVAALVEQLGYAPVNLGKIAEGGQLVQARNGVWGPLIFQDLFKNGQ</sequence>
<protein>
    <submittedName>
        <fullName evidence="3">NADP oxidoreductase coenzyme</fullName>
    </submittedName>
</protein>
<dbReference type="Pfam" id="PF03807">
    <property type="entry name" value="F420_oxidored"/>
    <property type="match status" value="1"/>
</dbReference>
<dbReference type="AlphaFoldDB" id="A0A370WS14"/>
<dbReference type="InterPro" id="IPR028939">
    <property type="entry name" value="P5C_Rdtase_cat_N"/>
</dbReference>
<dbReference type="PANTHER" id="PTHR14239">
    <property type="entry name" value="DUDULIN-RELATED"/>
    <property type="match status" value="1"/>
</dbReference>
<dbReference type="GO" id="GO:0016491">
    <property type="term" value="F:oxidoreductase activity"/>
    <property type="evidence" value="ECO:0007669"/>
    <property type="project" value="UniProtKB-KW"/>
</dbReference>
<evidence type="ECO:0000313" key="3">
    <source>
        <dbReference type="EMBL" id="RDS78891.1"/>
    </source>
</evidence>
<organism evidence="3 4">
    <name type="scientific">Dyella monticola</name>
    <dbReference type="NCBI Taxonomy" id="1927958"/>
    <lineage>
        <taxon>Bacteria</taxon>
        <taxon>Pseudomonadati</taxon>
        <taxon>Pseudomonadota</taxon>
        <taxon>Gammaproteobacteria</taxon>
        <taxon>Lysobacterales</taxon>
        <taxon>Rhodanobacteraceae</taxon>
        <taxon>Dyella</taxon>
    </lineage>
</organism>
<dbReference type="SUPFAM" id="SSF51735">
    <property type="entry name" value="NAD(P)-binding Rossmann-fold domains"/>
    <property type="match status" value="1"/>
</dbReference>
<reference evidence="3 4" key="1">
    <citation type="submission" date="2018-07" db="EMBL/GenBank/DDBJ databases">
        <title>Dyella monticola sp. nov. and Dyella psychrodurans sp. nov. isolated from monsoon evergreen broad-leaved forest soil of Dinghu Mountain, China.</title>
        <authorList>
            <person name="Gao Z."/>
            <person name="Qiu L."/>
        </authorList>
    </citation>
    <scope>NUCLEOTIDE SEQUENCE [LARGE SCALE GENOMIC DNA]</scope>
    <source>
        <strain evidence="3 4">4G-K06</strain>
    </source>
</reference>
<keyword evidence="4" id="KW-1185">Reference proteome</keyword>